<feature type="region of interest" description="Disordered" evidence="1">
    <location>
        <begin position="1"/>
        <end position="27"/>
    </location>
</feature>
<reference evidence="2" key="1">
    <citation type="submission" date="2023-03" db="EMBL/GenBank/DDBJ databases">
        <title>Massive genome expansion in bonnet fungi (Mycena s.s.) driven by repeated elements and novel gene families across ecological guilds.</title>
        <authorList>
            <consortium name="Lawrence Berkeley National Laboratory"/>
            <person name="Harder C.B."/>
            <person name="Miyauchi S."/>
            <person name="Viragh M."/>
            <person name="Kuo A."/>
            <person name="Thoen E."/>
            <person name="Andreopoulos B."/>
            <person name="Lu D."/>
            <person name="Skrede I."/>
            <person name="Drula E."/>
            <person name="Henrissat B."/>
            <person name="Morin E."/>
            <person name="Kohler A."/>
            <person name="Barry K."/>
            <person name="LaButti K."/>
            <person name="Morin E."/>
            <person name="Salamov A."/>
            <person name="Lipzen A."/>
            <person name="Mereny Z."/>
            <person name="Hegedus B."/>
            <person name="Baldrian P."/>
            <person name="Stursova M."/>
            <person name="Weitz H."/>
            <person name="Taylor A."/>
            <person name="Grigoriev I.V."/>
            <person name="Nagy L.G."/>
            <person name="Martin F."/>
            <person name="Kauserud H."/>
        </authorList>
    </citation>
    <scope>NUCLEOTIDE SEQUENCE</scope>
    <source>
        <strain evidence="2">CBHHK188m</strain>
    </source>
</reference>
<sequence>MVMSSSSTSITPSAPMSSFTASSPSSYSVTAWSPAVYSAKSSNSPDRISRAVRRRRMRYSVGVSTSTVSSTSSLDLASGTGAGAPSLAAVGAPIASAASFVVSSTSPICSGLGFHGVAAAAASVFTRQSAAPSGASHVGALGCSGINAGTSTSRPSSSPSSGSGSESDSYAASGSASTSALRVRYSWSVSSSARRAARRSPPGRGKR</sequence>
<protein>
    <submittedName>
        <fullName evidence="2">Uncharacterized protein</fullName>
    </submittedName>
</protein>
<keyword evidence="3" id="KW-1185">Reference proteome</keyword>
<dbReference type="Proteomes" id="UP001215280">
    <property type="component" value="Unassembled WGS sequence"/>
</dbReference>
<feature type="region of interest" description="Disordered" evidence="1">
    <location>
        <begin position="150"/>
        <end position="207"/>
    </location>
</feature>
<feature type="compositionally biased region" description="Low complexity" evidence="1">
    <location>
        <begin position="150"/>
        <end position="194"/>
    </location>
</feature>
<dbReference type="EMBL" id="JARJLG010000002">
    <property type="protein sequence ID" value="KAJ7783870.1"/>
    <property type="molecule type" value="Genomic_DNA"/>
</dbReference>
<proteinExistence type="predicted"/>
<evidence type="ECO:0000256" key="1">
    <source>
        <dbReference type="SAM" id="MobiDB-lite"/>
    </source>
</evidence>
<gene>
    <name evidence="2" type="ORF">DFH07DRAFT_208173</name>
</gene>
<evidence type="ECO:0000313" key="2">
    <source>
        <dbReference type="EMBL" id="KAJ7783870.1"/>
    </source>
</evidence>
<evidence type="ECO:0000313" key="3">
    <source>
        <dbReference type="Proteomes" id="UP001215280"/>
    </source>
</evidence>
<accession>A0AAD7KEH7</accession>
<comment type="caution">
    <text evidence="2">The sequence shown here is derived from an EMBL/GenBank/DDBJ whole genome shotgun (WGS) entry which is preliminary data.</text>
</comment>
<dbReference type="AlphaFoldDB" id="A0AAD7KEH7"/>
<organism evidence="2 3">
    <name type="scientific">Mycena maculata</name>
    <dbReference type="NCBI Taxonomy" id="230809"/>
    <lineage>
        <taxon>Eukaryota</taxon>
        <taxon>Fungi</taxon>
        <taxon>Dikarya</taxon>
        <taxon>Basidiomycota</taxon>
        <taxon>Agaricomycotina</taxon>
        <taxon>Agaricomycetes</taxon>
        <taxon>Agaricomycetidae</taxon>
        <taxon>Agaricales</taxon>
        <taxon>Marasmiineae</taxon>
        <taxon>Mycenaceae</taxon>
        <taxon>Mycena</taxon>
    </lineage>
</organism>
<name>A0AAD7KEH7_9AGAR</name>